<protein>
    <recommendedName>
        <fullName evidence="4">Phytase-like domain-containing protein</fullName>
    </recommendedName>
</protein>
<reference evidence="2" key="1">
    <citation type="submission" date="2020-10" db="EMBL/GenBank/DDBJ databases">
        <authorList>
            <person name="Abbas A."/>
            <person name="Razzaq R."/>
            <person name="Waqas M."/>
            <person name="Abbas N."/>
            <person name="Nielsen T.K."/>
            <person name="Hansen L.H."/>
            <person name="Hussain S."/>
            <person name="Shahid M."/>
        </authorList>
    </citation>
    <scope>NUCLEOTIDE SEQUENCE</scope>
    <source>
        <strain evidence="2">S14</strain>
    </source>
</reference>
<dbReference type="RefSeq" id="WP_309394595.1">
    <property type="nucleotide sequence ID" value="NZ_JADBEO010000063.1"/>
</dbReference>
<keyword evidence="3" id="KW-1185">Reference proteome</keyword>
<evidence type="ECO:0000313" key="3">
    <source>
        <dbReference type="Proteomes" id="UP001181622"/>
    </source>
</evidence>
<accession>A0ABU1DKK8</accession>
<gene>
    <name evidence="2" type="ORF">IHQ68_18715</name>
</gene>
<evidence type="ECO:0000313" key="2">
    <source>
        <dbReference type="EMBL" id="MDR4308658.1"/>
    </source>
</evidence>
<feature type="chain" id="PRO_5046355132" description="Phytase-like domain-containing protein" evidence="1">
    <location>
        <begin position="23"/>
        <end position="394"/>
    </location>
</feature>
<sequence length="394" mass="42451">MRRFLRAAVAALWAGFAGIGAAGAVEIVGSTGQVNPKSDPDNTVFDSVLIEDAKGGFGVYWGKNGGGRLPIVSQLLVRSYDAKLKPLTGPLRFDAPIDGVTPDFYFIRNGTPLDKNRSLLAYEARAEGANHQFAGQYFKAGKPQKGPAHLEDTPFAVQGDGLLPLLDGRGLAYVTENLFGNGYRGRLVKRDGTLGPLDIDLSGDDGDGFHQAAALDEGFAAVRVRVEDSKFQLLAQVYDKQGAPEGELFPLTDFLDRFGTNRLIGLRSGKLLYMRFLDDAGRGDITGQLFSRTGKKIGKTVALMKDVGFQQTISAIALDKGLMIAASDGDPAFEGKKFVLYASFDDKLKRVGKIAKTKPAKFLVRGQIRLLSDGRVAASHVVDAKKLLVDILEP</sequence>
<proteinExistence type="predicted"/>
<feature type="signal peptide" evidence="1">
    <location>
        <begin position="1"/>
        <end position="22"/>
    </location>
</feature>
<dbReference type="EMBL" id="JADBEO010000063">
    <property type="protein sequence ID" value="MDR4308658.1"/>
    <property type="molecule type" value="Genomic_DNA"/>
</dbReference>
<keyword evidence="1" id="KW-0732">Signal</keyword>
<comment type="caution">
    <text evidence="2">The sequence shown here is derived from an EMBL/GenBank/DDBJ whole genome shotgun (WGS) entry which is preliminary data.</text>
</comment>
<dbReference type="Proteomes" id="UP001181622">
    <property type="component" value="Unassembled WGS sequence"/>
</dbReference>
<name>A0ABU1DKK8_9HYPH</name>
<evidence type="ECO:0008006" key="4">
    <source>
        <dbReference type="Google" id="ProtNLM"/>
    </source>
</evidence>
<evidence type="ECO:0000256" key="1">
    <source>
        <dbReference type="SAM" id="SignalP"/>
    </source>
</evidence>
<organism evidence="2 3">
    <name type="scientific">Chelatococcus sambhunathii</name>
    <dbReference type="NCBI Taxonomy" id="363953"/>
    <lineage>
        <taxon>Bacteria</taxon>
        <taxon>Pseudomonadati</taxon>
        <taxon>Pseudomonadota</taxon>
        <taxon>Alphaproteobacteria</taxon>
        <taxon>Hyphomicrobiales</taxon>
        <taxon>Chelatococcaceae</taxon>
        <taxon>Chelatococcus</taxon>
    </lineage>
</organism>